<organism evidence="1 2">
    <name type="scientific">Alicyclobacillus ferrooxydans</name>
    <dbReference type="NCBI Taxonomy" id="471514"/>
    <lineage>
        <taxon>Bacteria</taxon>
        <taxon>Bacillati</taxon>
        <taxon>Bacillota</taxon>
        <taxon>Bacilli</taxon>
        <taxon>Bacillales</taxon>
        <taxon>Alicyclobacillaceae</taxon>
        <taxon>Alicyclobacillus</taxon>
    </lineage>
</organism>
<keyword evidence="2" id="KW-1185">Reference proteome</keyword>
<gene>
    <name evidence="1" type="ORF">AN477_01560</name>
</gene>
<dbReference type="Proteomes" id="UP000050482">
    <property type="component" value="Unassembled WGS sequence"/>
</dbReference>
<dbReference type="AlphaFoldDB" id="A0A0N8PPY6"/>
<evidence type="ECO:0000313" key="2">
    <source>
        <dbReference type="Proteomes" id="UP000050482"/>
    </source>
</evidence>
<sequence length="61" mass="6940">MRPNRLAFRVQKVEVELLHLATGRVLHAICIVDEKKNNRFVRMPCLLSVDEPLKKIVCAAG</sequence>
<accession>A0A0N8PPY6</accession>
<dbReference type="EMBL" id="LJCO01000008">
    <property type="protein sequence ID" value="KPV45629.1"/>
    <property type="molecule type" value="Genomic_DNA"/>
</dbReference>
<dbReference type="PATRIC" id="fig|471514.4.peg.310"/>
<proteinExistence type="predicted"/>
<dbReference type="RefSeq" id="WP_054967413.1">
    <property type="nucleotide sequence ID" value="NZ_LJCO01000008.1"/>
</dbReference>
<reference evidence="1 2" key="1">
    <citation type="submission" date="2015-09" db="EMBL/GenBank/DDBJ databases">
        <title>Draft genome sequence of Alicyclobacillus ferrooxydans DSM 22381.</title>
        <authorList>
            <person name="Hemp J."/>
        </authorList>
    </citation>
    <scope>NUCLEOTIDE SEQUENCE [LARGE SCALE GENOMIC DNA]</scope>
    <source>
        <strain evidence="1 2">TC-34</strain>
    </source>
</reference>
<name>A0A0N8PPY6_9BACL</name>
<protein>
    <submittedName>
        <fullName evidence="1">Uncharacterized protein</fullName>
    </submittedName>
</protein>
<comment type="caution">
    <text evidence="1">The sequence shown here is derived from an EMBL/GenBank/DDBJ whole genome shotgun (WGS) entry which is preliminary data.</text>
</comment>
<evidence type="ECO:0000313" key="1">
    <source>
        <dbReference type="EMBL" id="KPV45629.1"/>
    </source>
</evidence>